<feature type="compositionally biased region" description="Polar residues" evidence="2">
    <location>
        <begin position="1"/>
        <end position="13"/>
    </location>
</feature>
<feature type="coiled-coil region" evidence="1">
    <location>
        <begin position="51"/>
        <end position="78"/>
    </location>
</feature>
<dbReference type="EMBL" id="CAUYUJ010022659">
    <property type="protein sequence ID" value="CAK0911873.1"/>
    <property type="molecule type" value="Genomic_DNA"/>
</dbReference>
<evidence type="ECO:0000256" key="1">
    <source>
        <dbReference type="SAM" id="Coils"/>
    </source>
</evidence>
<gene>
    <name evidence="3" type="ORF">PCOR1329_LOCUS85615</name>
</gene>
<keyword evidence="1" id="KW-0175">Coiled coil</keyword>
<protein>
    <submittedName>
        <fullName evidence="3">Uncharacterized protein</fullName>
    </submittedName>
</protein>
<accession>A0ABN9YLD9</accession>
<organism evidence="3 4">
    <name type="scientific">Prorocentrum cordatum</name>
    <dbReference type="NCBI Taxonomy" id="2364126"/>
    <lineage>
        <taxon>Eukaryota</taxon>
        <taxon>Sar</taxon>
        <taxon>Alveolata</taxon>
        <taxon>Dinophyceae</taxon>
        <taxon>Prorocentrales</taxon>
        <taxon>Prorocentraceae</taxon>
        <taxon>Prorocentrum</taxon>
    </lineage>
</organism>
<name>A0ABN9YLD9_9DINO</name>
<keyword evidence="4" id="KW-1185">Reference proteome</keyword>
<evidence type="ECO:0000256" key="2">
    <source>
        <dbReference type="SAM" id="MobiDB-lite"/>
    </source>
</evidence>
<feature type="region of interest" description="Disordered" evidence="2">
    <location>
        <begin position="1"/>
        <end position="29"/>
    </location>
</feature>
<sequence>MVLGTSRRSQNMPLPSLRPLHKSMPDVGDHADAARLPVCDSGSTGCAEHTMEQAKWQIDRTAASAESLEEQAREARAAAAVAFSAYEERESIHEEAARGLAGRVEPRGAADVDGATQHFGGYRKAIEFDDGRTLRPQRAGRSRSHR</sequence>
<dbReference type="Proteomes" id="UP001189429">
    <property type="component" value="Unassembled WGS sequence"/>
</dbReference>
<evidence type="ECO:0000313" key="3">
    <source>
        <dbReference type="EMBL" id="CAK0911873.1"/>
    </source>
</evidence>
<comment type="caution">
    <text evidence="3">The sequence shown here is derived from an EMBL/GenBank/DDBJ whole genome shotgun (WGS) entry which is preliminary data.</text>
</comment>
<proteinExistence type="predicted"/>
<reference evidence="3" key="1">
    <citation type="submission" date="2023-10" db="EMBL/GenBank/DDBJ databases">
        <authorList>
            <person name="Chen Y."/>
            <person name="Shah S."/>
            <person name="Dougan E. K."/>
            <person name="Thang M."/>
            <person name="Chan C."/>
        </authorList>
    </citation>
    <scope>NUCLEOTIDE SEQUENCE [LARGE SCALE GENOMIC DNA]</scope>
</reference>
<evidence type="ECO:0000313" key="4">
    <source>
        <dbReference type="Proteomes" id="UP001189429"/>
    </source>
</evidence>